<evidence type="ECO:0000313" key="11">
    <source>
        <dbReference type="Proteomes" id="UP000324222"/>
    </source>
</evidence>
<dbReference type="EC" id="2.7.7.49" evidence="1"/>
<evidence type="ECO:0000256" key="1">
    <source>
        <dbReference type="ARBA" id="ARBA00012493"/>
    </source>
</evidence>
<proteinExistence type="predicted"/>
<keyword evidence="2" id="KW-0808">Transferase</keyword>
<dbReference type="OrthoDB" id="6381414at2759"/>
<protein>
    <recommendedName>
        <fullName evidence="1">RNA-directed DNA polymerase</fullName>
        <ecNumber evidence="1">2.7.7.49</ecNumber>
    </recommendedName>
</protein>
<dbReference type="InterPro" id="IPR050951">
    <property type="entry name" value="Retrovirus_Pol_polyprotein"/>
</dbReference>
<evidence type="ECO:0000256" key="6">
    <source>
        <dbReference type="ARBA" id="ARBA00022801"/>
    </source>
</evidence>
<feature type="domain" description="Integrase zinc-binding" evidence="9">
    <location>
        <begin position="151"/>
        <end position="187"/>
    </location>
</feature>
<dbReference type="Gene3D" id="1.10.340.70">
    <property type="match status" value="1"/>
</dbReference>
<dbReference type="Proteomes" id="UP000324222">
    <property type="component" value="Unassembled WGS sequence"/>
</dbReference>
<dbReference type="Pfam" id="PF17917">
    <property type="entry name" value="RT_RNaseH"/>
    <property type="match status" value="1"/>
</dbReference>
<keyword evidence="11" id="KW-1185">Reference proteome</keyword>
<evidence type="ECO:0000259" key="8">
    <source>
        <dbReference type="Pfam" id="PF17917"/>
    </source>
</evidence>
<dbReference type="AlphaFoldDB" id="A0A5B7JXF2"/>
<evidence type="ECO:0000256" key="5">
    <source>
        <dbReference type="ARBA" id="ARBA00022759"/>
    </source>
</evidence>
<dbReference type="SUPFAM" id="SSF56672">
    <property type="entry name" value="DNA/RNA polymerases"/>
    <property type="match status" value="1"/>
</dbReference>
<evidence type="ECO:0000259" key="9">
    <source>
        <dbReference type="Pfam" id="PF17921"/>
    </source>
</evidence>
<keyword evidence="6" id="KW-0378">Hydrolase</keyword>
<dbReference type="EMBL" id="VSRR010110883">
    <property type="protein sequence ID" value="MPC97658.1"/>
    <property type="molecule type" value="Genomic_DNA"/>
</dbReference>
<dbReference type="GO" id="GO:0004519">
    <property type="term" value="F:endonuclease activity"/>
    <property type="evidence" value="ECO:0007669"/>
    <property type="project" value="UniProtKB-KW"/>
</dbReference>
<keyword evidence="5" id="KW-0255">Endonuclease</keyword>
<feature type="domain" description="Reverse transcriptase RNase H-like" evidence="8">
    <location>
        <begin position="2"/>
        <end position="54"/>
    </location>
</feature>
<dbReference type="InterPro" id="IPR041588">
    <property type="entry name" value="Integrase_H2C2"/>
</dbReference>
<accession>A0A5B7JXF2</accession>
<dbReference type="GO" id="GO:0016787">
    <property type="term" value="F:hydrolase activity"/>
    <property type="evidence" value="ECO:0007669"/>
    <property type="project" value="UniProtKB-KW"/>
</dbReference>
<dbReference type="GO" id="GO:0003964">
    <property type="term" value="F:RNA-directed DNA polymerase activity"/>
    <property type="evidence" value="ECO:0007669"/>
    <property type="project" value="UniProtKB-KW"/>
</dbReference>
<evidence type="ECO:0000313" key="10">
    <source>
        <dbReference type="EMBL" id="MPC97658.1"/>
    </source>
</evidence>
<keyword evidence="4" id="KW-0540">Nuclease</keyword>
<name>A0A5B7JXF2_PORTR</name>
<comment type="caution">
    <text evidence="10">The sequence shown here is derived from an EMBL/GenBank/DDBJ whole genome shotgun (WGS) entry which is preliminary data.</text>
</comment>
<organism evidence="10 11">
    <name type="scientific">Portunus trituberculatus</name>
    <name type="common">Swimming crab</name>
    <name type="synonym">Neptunus trituberculatus</name>
    <dbReference type="NCBI Taxonomy" id="210409"/>
    <lineage>
        <taxon>Eukaryota</taxon>
        <taxon>Metazoa</taxon>
        <taxon>Ecdysozoa</taxon>
        <taxon>Arthropoda</taxon>
        <taxon>Crustacea</taxon>
        <taxon>Multicrustacea</taxon>
        <taxon>Malacostraca</taxon>
        <taxon>Eumalacostraca</taxon>
        <taxon>Eucarida</taxon>
        <taxon>Decapoda</taxon>
        <taxon>Pleocyemata</taxon>
        <taxon>Brachyura</taxon>
        <taxon>Eubrachyura</taxon>
        <taxon>Portunoidea</taxon>
        <taxon>Portunidae</taxon>
        <taxon>Portuninae</taxon>
        <taxon>Portunus</taxon>
    </lineage>
</organism>
<evidence type="ECO:0000256" key="4">
    <source>
        <dbReference type="ARBA" id="ARBA00022722"/>
    </source>
</evidence>
<dbReference type="Pfam" id="PF17921">
    <property type="entry name" value="Integrase_H2C2"/>
    <property type="match status" value="1"/>
</dbReference>
<dbReference type="InterPro" id="IPR041373">
    <property type="entry name" value="RT_RNaseH"/>
</dbReference>
<evidence type="ECO:0000256" key="7">
    <source>
        <dbReference type="ARBA" id="ARBA00022918"/>
    </source>
</evidence>
<sequence length="192" mass="21633">MEALAVVWALKHFHDIIYNYPVTVYTNHSAVTQLFLGKNLTGRLARWFLTVEQFQAEIKYLPGRASLVPDALSRNVVIAAVTQVHNFSHQDLTILAQGNDPIWSKVIYAQESGDETSLPKLPIPLRELDIHNDILTLTVQVYDREVQQIVIPDSLVPTVLHFVHDAPQAGHPGRDKTLAMARLKYYIGQKCA</sequence>
<reference evidence="10 11" key="1">
    <citation type="submission" date="2019-05" db="EMBL/GenBank/DDBJ databases">
        <title>Another draft genome of Portunus trituberculatus and its Hox gene families provides insights of decapod evolution.</title>
        <authorList>
            <person name="Jeong J.-H."/>
            <person name="Song I."/>
            <person name="Kim S."/>
            <person name="Choi T."/>
            <person name="Kim D."/>
            <person name="Ryu S."/>
            <person name="Kim W."/>
        </authorList>
    </citation>
    <scope>NUCLEOTIDE SEQUENCE [LARGE SCALE GENOMIC DNA]</scope>
    <source>
        <tissue evidence="10">Muscle</tissue>
    </source>
</reference>
<dbReference type="PANTHER" id="PTHR37984">
    <property type="entry name" value="PROTEIN CBG26694"/>
    <property type="match status" value="1"/>
</dbReference>
<keyword evidence="3" id="KW-0548">Nucleotidyltransferase</keyword>
<dbReference type="InterPro" id="IPR043502">
    <property type="entry name" value="DNA/RNA_pol_sf"/>
</dbReference>
<dbReference type="PANTHER" id="PTHR37984:SF5">
    <property type="entry name" value="PROTEIN NYNRIN-LIKE"/>
    <property type="match status" value="1"/>
</dbReference>
<evidence type="ECO:0000256" key="2">
    <source>
        <dbReference type="ARBA" id="ARBA00022679"/>
    </source>
</evidence>
<keyword evidence="7" id="KW-0695">RNA-directed DNA polymerase</keyword>
<gene>
    <name evidence="10" type="primary">pol_19</name>
    <name evidence="10" type="ORF">E2C01_092982</name>
</gene>
<evidence type="ECO:0000256" key="3">
    <source>
        <dbReference type="ARBA" id="ARBA00022695"/>
    </source>
</evidence>